<protein>
    <submittedName>
        <fullName evidence="1">Microsomal signal peptidase 12 kDa subunit (SPC12)</fullName>
    </submittedName>
</protein>
<accession>A0A8S5QTH3</accession>
<proteinExistence type="predicted"/>
<dbReference type="EMBL" id="BK015735">
    <property type="protein sequence ID" value="DAE22599.1"/>
    <property type="molecule type" value="Genomic_DNA"/>
</dbReference>
<reference evidence="1" key="1">
    <citation type="journal article" date="2021" name="Proc. Natl. Acad. Sci. U.S.A.">
        <title>A Catalog of Tens of Thousands of Viruses from Human Metagenomes Reveals Hidden Associations with Chronic Diseases.</title>
        <authorList>
            <person name="Tisza M.J."/>
            <person name="Buck C.B."/>
        </authorList>
    </citation>
    <scope>NUCLEOTIDE SEQUENCE</scope>
    <source>
        <strain evidence="1">Ct5co22</strain>
    </source>
</reference>
<organism evidence="1">
    <name type="scientific">Siphoviridae sp. ct5co22</name>
    <dbReference type="NCBI Taxonomy" id="2826294"/>
    <lineage>
        <taxon>Viruses</taxon>
        <taxon>Duplodnaviria</taxon>
        <taxon>Heunggongvirae</taxon>
        <taxon>Uroviricota</taxon>
        <taxon>Caudoviricetes</taxon>
    </lineage>
</organism>
<sequence>MADVKIEIGYELPKERWKEAAENLMQAGKLLAVWFRMQNFEGRGQEDADAFMSDVVLACTALRYVAEYATDKCRMIQVPEWPWEEQKNG</sequence>
<evidence type="ECO:0000313" key="1">
    <source>
        <dbReference type="EMBL" id="DAE22599.1"/>
    </source>
</evidence>
<name>A0A8S5QTH3_9CAUD</name>